<dbReference type="SMART" id="SM00054">
    <property type="entry name" value="EFh"/>
    <property type="match status" value="3"/>
</dbReference>
<feature type="domain" description="EF-hand" evidence="4">
    <location>
        <begin position="122"/>
        <end position="153"/>
    </location>
</feature>
<name>A0A9Q0K8K2_9MAGN</name>
<evidence type="ECO:0000313" key="6">
    <source>
        <dbReference type="Proteomes" id="UP001141806"/>
    </source>
</evidence>
<dbReference type="PROSITE" id="PS50222">
    <property type="entry name" value="EF_HAND_2"/>
    <property type="match status" value="3"/>
</dbReference>
<keyword evidence="2" id="KW-0677">Repeat</keyword>
<dbReference type="InterPro" id="IPR011992">
    <property type="entry name" value="EF-hand-dom_pair"/>
</dbReference>
<dbReference type="Pfam" id="PF13499">
    <property type="entry name" value="EF-hand_7"/>
    <property type="match status" value="1"/>
</dbReference>
<keyword evidence="6" id="KW-1185">Reference proteome</keyword>
<evidence type="ECO:0000313" key="5">
    <source>
        <dbReference type="EMBL" id="KAJ4965840.1"/>
    </source>
</evidence>
<dbReference type="FunFam" id="1.10.238.10:FF:000001">
    <property type="entry name" value="Calmodulin 1"/>
    <property type="match status" value="1"/>
</dbReference>
<dbReference type="InterPro" id="IPR039647">
    <property type="entry name" value="EF_hand_pair_protein_CML-like"/>
</dbReference>
<organism evidence="5 6">
    <name type="scientific">Protea cynaroides</name>
    <dbReference type="NCBI Taxonomy" id="273540"/>
    <lineage>
        <taxon>Eukaryota</taxon>
        <taxon>Viridiplantae</taxon>
        <taxon>Streptophyta</taxon>
        <taxon>Embryophyta</taxon>
        <taxon>Tracheophyta</taxon>
        <taxon>Spermatophyta</taxon>
        <taxon>Magnoliopsida</taxon>
        <taxon>Proteales</taxon>
        <taxon>Proteaceae</taxon>
        <taxon>Protea</taxon>
    </lineage>
</organism>
<dbReference type="PROSITE" id="PS00018">
    <property type="entry name" value="EF_HAND_1"/>
    <property type="match status" value="3"/>
</dbReference>
<proteinExistence type="predicted"/>
<dbReference type="InterPro" id="IPR002048">
    <property type="entry name" value="EF_hand_dom"/>
</dbReference>
<dbReference type="Gene3D" id="1.10.238.10">
    <property type="entry name" value="EF-hand"/>
    <property type="match status" value="1"/>
</dbReference>
<dbReference type="Pfam" id="PF13202">
    <property type="entry name" value="EF-hand_5"/>
    <property type="match status" value="1"/>
</dbReference>
<dbReference type="CDD" id="cd00051">
    <property type="entry name" value="EFh"/>
    <property type="match status" value="1"/>
</dbReference>
<dbReference type="Proteomes" id="UP001141806">
    <property type="component" value="Unassembled WGS sequence"/>
</dbReference>
<dbReference type="OrthoDB" id="26525at2759"/>
<evidence type="ECO:0000256" key="1">
    <source>
        <dbReference type="ARBA" id="ARBA00022723"/>
    </source>
</evidence>
<gene>
    <name evidence="5" type="ORF">NE237_017689</name>
</gene>
<protein>
    <recommendedName>
        <fullName evidence="4">EF-hand domain-containing protein</fullName>
    </recommendedName>
</protein>
<dbReference type="EMBL" id="JAMYWD010000007">
    <property type="protein sequence ID" value="KAJ4965840.1"/>
    <property type="molecule type" value="Genomic_DNA"/>
</dbReference>
<evidence type="ECO:0000256" key="2">
    <source>
        <dbReference type="ARBA" id="ARBA00022737"/>
    </source>
</evidence>
<feature type="domain" description="EF-hand" evidence="4">
    <location>
        <begin position="5"/>
        <end position="40"/>
    </location>
</feature>
<reference evidence="5" key="1">
    <citation type="journal article" date="2023" name="Plant J.">
        <title>The genome of the king protea, Protea cynaroides.</title>
        <authorList>
            <person name="Chang J."/>
            <person name="Duong T.A."/>
            <person name="Schoeman C."/>
            <person name="Ma X."/>
            <person name="Roodt D."/>
            <person name="Barker N."/>
            <person name="Li Z."/>
            <person name="Van de Peer Y."/>
            <person name="Mizrachi E."/>
        </authorList>
    </citation>
    <scope>NUCLEOTIDE SEQUENCE</scope>
    <source>
        <tissue evidence="5">Young leaves</tissue>
    </source>
</reference>
<dbReference type="InterPro" id="IPR018247">
    <property type="entry name" value="EF_Hand_1_Ca_BS"/>
</dbReference>
<accession>A0A9Q0K8K2</accession>
<comment type="caution">
    <text evidence="5">The sequence shown here is derived from an EMBL/GenBank/DDBJ whole genome shotgun (WGS) entry which is preliminary data.</text>
</comment>
<sequence length="153" mass="17772">MCPLLGFSDLENLFSRIDLNNDGVVSIDELTQLLDKVGFYITADELEGILGKTTFNLEEFFSFYESISSVQVEEQRNEDNQEKYLFEAFQVFDLNNDGFITCEELQIVLSRFGFLEESCDCDCNKMICRFDLNSDGKLDFEEFKHMMFIHGKV</sequence>
<feature type="domain" description="EF-hand" evidence="4">
    <location>
        <begin position="80"/>
        <end position="115"/>
    </location>
</feature>
<dbReference type="AlphaFoldDB" id="A0A9Q0K8K2"/>
<keyword evidence="1" id="KW-0479">Metal-binding</keyword>
<evidence type="ECO:0000256" key="3">
    <source>
        <dbReference type="ARBA" id="ARBA00022837"/>
    </source>
</evidence>
<evidence type="ECO:0000259" key="4">
    <source>
        <dbReference type="PROSITE" id="PS50222"/>
    </source>
</evidence>
<keyword evidence="3" id="KW-0106">Calcium</keyword>
<dbReference type="PANTHER" id="PTHR10891">
    <property type="entry name" value="EF-HAND CALCIUM-BINDING DOMAIN CONTAINING PROTEIN"/>
    <property type="match status" value="1"/>
</dbReference>
<dbReference type="SUPFAM" id="SSF47473">
    <property type="entry name" value="EF-hand"/>
    <property type="match status" value="1"/>
</dbReference>
<dbReference type="GO" id="GO:0005509">
    <property type="term" value="F:calcium ion binding"/>
    <property type="evidence" value="ECO:0007669"/>
    <property type="project" value="InterPro"/>
</dbReference>